<evidence type="ECO:0000256" key="7">
    <source>
        <dbReference type="ARBA" id="ARBA00022741"/>
    </source>
</evidence>
<evidence type="ECO:0000256" key="6">
    <source>
        <dbReference type="ARBA" id="ARBA00022679"/>
    </source>
</evidence>
<dbReference type="InterPro" id="IPR004358">
    <property type="entry name" value="Sig_transdc_His_kin-like_C"/>
</dbReference>
<dbReference type="GO" id="GO:0005524">
    <property type="term" value="F:ATP binding"/>
    <property type="evidence" value="ECO:0007669"/>
    <property type="project" value="UniProtKB-KW"/>
</dbReference>
<evidence type="ECO:0000259" key="11">
    <source>
        <dbReference type="PROSITE" id="PS50109"/>
    </source>
</evidence>
<dbReference type="SMART" id="SM00388">
    <property type="entry name" value="HisKA"/>
    <property type="match status" value="1"/>
</dbReference>
<dbReference type="AlphaFoldDB" id="A0A1E5CVM8"/>
<dbReference type="GO" id="GO:0000155">
    <property type="term" value="F:phosphorelay sensor kinase activity"/>
    <property type="evidence" value="ECO:0007669"/>
    <property type="project" value="InterPro"/>
</dbReference>
<dbReference type="PROSITE" id="PS50885">
    <property type="entry name" value="HAMP"/>
    <property type="match status" value="1"/>
</dbReference>
<sequence>MTLSGMALTLKQHRSGLAFKLFGYLAAILMSILVVQTLAEKALVKALLKIPAEVKRDMQDLAYQANILINEGDMDELADWANAQPYYLFIIDDNKRPITHRSMHPHFEFKLRYLRTIDVQLDDRVNRPLIGLPLENGNTLVIQLPHQVHPAKNFVYYFTLIKVVIAFVILTLFTGIMLRFLQQPLDRLREASRRLSQGDFSVSVVNELNSKTTEFHELATDFDHMTQKIHSLAEKQRRLIRDVSHELRTPLARQNLALHLLRKKSQDSEQHLITRLETEINEMDDLIGEILQFSRLENSQYDAECLPLQLESYCEIQASQSKMELIGNQQIQTHLNNQTPMINADARLLLRILRNLIGNAIKYAGQDAVIQVSVSNGFTADKSKLQNGIQNFVVVTVEDDGPGIPKHQLKSIFDPFTRLESARDKQSGGYGLGLAIVKEAMNLMDGKIVAENSEITGGLKISLYFKYSH</sequence>
<dbReference type="Gene3D" id="3.30.450.170">
    <property type="entry name" value="Two-component histidine kinase, sensor domain"/>
    <property type="match status" value="1"/>
</dbReference>
<evidence type="ECO:0000313" key="13">
    <source>
        <dbReference type="EMBL" id="OEE74067.1"/>
    </source>
</evidence>
<protein>
    <recommendedName>
        <fullName evidence="3">histidine kinase</fullName>
        <ecNumber evidence="3">2.7.13.3</ecNumber>
    </recommendedName>
</protein>
<evidence type="ECO:0000256" key="9">
    <source>
        <dbReference type="ARBA" id="ARBA00022840"/>
    </source>
</evidence>
<dbReference type="PANTHER" id="PTHR44936">
    <property type="entry name" value="SENSOR PROTEIN CREC"/>
    <property type="match status" value="1"/>
</dbReference>
<dbReference type="PROSITE" id="PS50109">
    <property type="entry name" value="HIS_KIN"/>
    <property type="match status" value="1"/>
</dbReference>
<keyword evidence="7" id="KW-0547">Nucleotide-binding</keyword>
<evidence type="ECO:0000256" key="10">
    <source>
        <dbReference type="SAM" id="Phobius"/>
    </source>
</evidence>
<proteinExistence type="predicted"/>
<dbReference type="InterPro" id="IPR036890">
    <property type="entry name" value="HATPase_C_sf"/>
</dbReference>
<keyword evidence="5" id="KW-0597">Phosphoprotein</keyword>
<dbReference type="CDD" id="cd06225">
    <property type="entry name" value="HAMP"/>
    <property type="match status" value="1"/>
</dbReference>
<dbReference type="EMBL" id="AJYW02000205">
    <property type="protein sequence ID" value="OEE74067.1"/>
    <property type="molecule type" value="Genomic_DNA"/>
</dbReference>
<evidence type="ECO:0000256" key="5">
    <source>
        <dbReference type="ARBA" id="ARBA00022553"/>
    </source>
</evidence>
<dbReference type="SMART" id="SM00387">
    <property type="entry name" value="HATPase_c"/>
    <property type="match status" value="1"/>
</dbReference>
<dbReference type="Gene3D" id="6.10.340.10">
    <property type="match status" value="1"/>
</dbReference>
<dbReference type="Pfam" id="PF16750">
    <property type="entry name" value="HK_sensor"/>
    <property type="match status" value="1"/>
</dbReference>
<gene>
    <name evidence="13" type="ORF">A130_18180</name>
</gene>
<accession>A0A1E5CVM8</accession>
<keyword evidence="10" id="KW-1133">Transmembrane helix</keyword>
<dbReference type="SMART" id="SM00304">
    <property type="entry name" value="HAMP"/>
    <property type="match status" value="1"/>
</dbReference>
<evidence type="ECO:0000256" key="1">
    <source>
        <dbReference type="ARBA" id="ARBA00000085"/>
    </source>
</evidence>
<feature type="domain" description="HAMP" evidence="12">
    <location>
        <begin position="179"/>
        <end position="234"/>
    </location>
</feature>
<dbReference type="Gene3D" id="3.30.565.10">
    <property type="entry name" value="Histidine kinase-like ATPase, C-terminal domain"/>
    <property type="match status" value="1"/>
</dbReference>
<dbReference type="EC" id="2.7.13.3" evidence="3"/>
<dbReference type="Gene3D" id="1.10.287.130">
    <property type="match status" value="1"/>
</dbReference>
<dbReference type="InterPro" id="IPR036097">
    <property type="entry name" value="HisK_dim/P_sf"/>
</dbReference>
<dbReference type="Pfam" id="PF02518">
    <property type="entry name" value="HATPase_c"/>
    <property type="match status" value="1"/>
</dbReference>
<comment type="catalytic activity">
    <reaction evidence="1">
        <text>ATP + protein L-histidine = ADP + protein N-phospho-L-histidine.</text>
        <dbReference type="EC" id="2.7.13.3"/>
    </reaction>
</comment>
<keyword evidence="8 13" id="KW-0418">Kinase</keyword>
<comment type="subcellular location">
    <subcellularLocation>
        <location evidence="2">Cell membrane</location>
        <topology evidence="2">Multi-pass membrane protein</topology>
    </subcellularLocation>
</comment>
<dbReference type="InterPro" id="IPR031930">
    <property type="entry name" value="HK_sensor"/>
</dbReference>
<keyword evidence="10" id="KW-0812">Transmembrane</keyword>
<dbReference type="GO" id="GO:0005886">
    <property type="term" value="C:plasma membrane"/>
    <property type="evidence" value="ECO:0007669"/>
    <property type="project" value="UniProtKB-SubCell"/>
</dbReference>
<evidence type="ECO:0000313" key="14">
    <source>
        <dbReference type="Proteomes" id="UP000094165"/>
    </source>
</evidence>
<dbReference type="SUPFAM" id="SSF55874">
    <property type="entry name" value="ATPase domain of HSP90 chaperone/DNA topoisomerase II/histidine kinase"/>
    <property type="match status" value="1"/>
</dbReference>
<dbReference type="InterPro" id="IPR038428">
    <property type="entry name" value="HK_sensor_dom_sf"/>
</dbReference>
<evidence type="ECO:0000256" key="4">
    <source>
        <dbReference type="ARBA" id="ARBA00022475"/>
    </source>
</evidence>
<feature type="transmembrane region" description="Helical" evidence="10">
    <location>
        <begin position="154"/>
        <end position="181"/>
    </location>
</feature>
<dbReference type="InterPro" id="IPR005467">
    <property type="entry name" value="His_kinase_dom"/>
</dbReference>
<evidence type="ECO:0000256" key="2">
    <source>
        <dbReference type="ARBA" id="ARBA00004651"/>
    </source>
</evidence>
<feature type="domain" description="Histidine kinase" evidence="11">
    <location>
        <begin position="242"/>
        <end position="469"/>
    </location>
</feature>
<evidence type="ECO:0000256" key="3">
    <source>
        <dbReference type="ARBA" id="ARBA00012438"/>
    </source>
</evidence>
<comment type="caution">
    <text evidence="13">The sequence shown here is derived from an EMBL/GenBank/DDBJ whole genome shotgun (WGS) entry which is preliminary data.</text>
</comment>
<dbReference type="InterPro" id="IPR003594">
    <property type="entry name" value="HATPase_dom"/>
</dbReference>
<keyword evidence="4" id="KW-1003">Cell membrane</keyword>
<keyword evidence="6" id="KW-0808">Transferase</keyword>
<dbReference type="Pfam" id="PF00672">
    <property type="entry name" value="HAMP"/>
    <property type="match status" value="1"/>
</dbReference>
<dbReference type="SUPFAM" id="SSF158472">
    <property type="entry name" value="HAMP domain-like"/>
    <property type="match status" value="1"/>
</dbReference>
<dbReference type="PRINTS" id="PR00344">
    <property type="entry name" value="BCTRLSENSOR"/>
</dbReference>
<keyword evidence="9" id="KW-0067">ATP-binding</keyword>
<keyword evidence="14" id="KW-1185">Reference proteome</keyword>
<organism evidence="13 14">
    <name type="scientific">Vibrio genomosp. F6 str. FF-238</name>
    <dbReference type="NCBI Taxonomy" id="1191298"/>
    <lineage>
        <taxon>Bacteria</taxon>
        <taxon>Pseudomonadati</taxon>
        <taxon>Pseudomonadota</taxon>
        <taxon>Gammaproteobacteria</taxon>
        <taxon>Vibrionales</taxon>
        <taxon>Vibrionaceae</taxon>
        <taxon>Vibrio</taxon>
    </lineage>
</organism>
<evidence type="ECO:0000259" key="12">
    <source>
        <dbReference type="PROSITE" id="PS50885"/>
    </source>
</evidence>
<feature type="transmembrane region" description="Helical" evidence="10">
    <location>
        <begin position="21"/>
        <end position="39"/>
    </location>
</feature>
<dbReference type="CDD" id="cd00082">
    <property type="entry name" value="HisKA"/>
    <property type="match status" value="1"/>
</dbReference>
<dbReference type="PANTHER" id="PTHR44936:SF10">
    <property type="entry name" value="SENSOR PROTEIN RSTB"/>
    <property type="match status" value="1"/>
</dbReference>
<dbReference type="Pfam" id="PF00512">
    <property type="entry name" value="HisKA"/>
    <property type="match status" value="1"/>
</dbReference>
<dbReference type="InterPro" id="IPR003660">
    <property type="entry name" value="HAMP_dom"/>
</dbReference>
<evidence type="ECO:0000256" key="8">
    <source>
        <dbReference type="ARBA" id="ARBA00022777"/>
    </source>
</evidence>
<dbReference type="RefSeq" id="WP_017052266.1">
    <property type="nucleotide sequence ID" value="NZ_AJYW02000205.1"/>
</dbReference>
<name>A0A1E5CVM8_9VIBR</name>
<dbReference type="InterPro" id="IPR003661">
    <property type="entry name" value="HisK_dim/P_dom"/>
</dbReference>
<reference evidence="13 14" key="1">
    <citation type="journal article" date="2012" name="Science">
        <title>Ecological populations of bacteria act as socially cohesive units of antibiotic production and resistance.</title>
        <authorList>
            <person name="Cordero O.X."/>
            <person name="Wildschutte H."/>
            <person name="Kirkup B."/>
            <person name="Proehl S."/>
            <person name="Ngo L."/>
            <person name="Hussain F."/>
            <person name="Le Roux F."/>
            <person name="Mincer T."/>
            <person name="Polz M.F."/>
        </authorList>
    </citation>
    <scope>NUCLEOTIDE SEQUENCE [LARGE SCALE GENOMIC DNA]</scope>
    <source>
        <strain evidence="13 14">FF-238</strain>
    </source>
</reference>
<dbReference type="Proteomes" id="UP000094165">
    <property type="component" value="Unassembled WGS sequence"/>
</dbReference>
<keyword evidence="10" id="KW-0472">Membrane</keyword>
<dbReference type="SUPFAM" id="SSF47384">
    <property type="entry name" value="Homodimeric domain of signal transducing histidine kinase"/>
    <property type="match status" value="1"/>
</dbReference>
<dbReference type="InterPro" id="IPR050980">
    <property type="entry name" value="2C_sensor_his_kinase"/>
</dbReference>